<dbReference type="InterPro" id="IPR029000">
    <property type="entry name" value="Cyclophilin-like_dom_sf"/>
</dbReference>
<protein>
    <submittedName>
        <fullName evidence="3">DUF871 domain-containing protein</fullName>
    </submittedName>
</protein>
<dbReference type="PANTHER" id="PTHR38435">
    <property type="match status" value="1"/>
</dbReference>
<evidence type="ECO:0000259" key="1">
    <source>
        <dbReference type="Pfam" id="PF05913"/>
    </source>
</evidence>
<dbReference type="InterPro" id="IPR043797">
    <property type="entry name" value="MupG_N"/>
</dbReference>
<evidence type="ECO:0000259" key="2">
    <source>
        <dbReference type="Pfam" id="PF19200"/>
    </source>
</evidence>
<dbReference type="InterPro" id="IPR043894">
    <property type="entry name" value="MupG_C"/>
</dbReference>
<dbReference type="EMBL" id="JACOOO010000016">
    <property type="protein sequence ID" value="MBC5629081.1"/>
    <property type="molecule type" value="Genomic_DNA"/>
</dbReference>
<comment type="caution">
    <text evidence="3">The sequence shown here is derived from an EMBL/GenBank/DDBJ whole genome shotgun (WGS) entry which is preliminary data.</text>
</comment>
<dbReference type="Gene3D" id="3.20.20.70">
    <property type="entry name" value="Aldolase class I"/>
    <property type="match status" value="1"/>
</dbReference>
<proteinExistence type="predicted"/>
<evidence type="ECO:0000313" key="3">
    <source>
        <dbReference type="EMBL" id="MBC5629081.1"/>
    </source>
</evidence>
<dbReference type="Pfam" id="PF19200">
    <property type="entry name" value="MupG_N"/>
    <property type="match status" value="1"/>
</dbReference>
<gene>
    <name evidence="3" type="ORF">H8S20_09270</name>
</gene>
<organism evidence="3 4">
    <name type="scientific">Clostridium hominis</name>
    <dbReference type="NCBI Taxonomy" id="2763036"/>
    <lineage>
        <taxon>Bacteria</taxon>
        <taxon>Bacillati</taxon>
        <taxon>Bacillota</taxon>
        <taxon>Clostridia</taxon>
        <taxon>Eubacteriales</taxon>
        <taxon>Clostridiaceae</taxon>
        <taxon>Clostridium</taxon>
    </lineage>
</organism>
<dbReference type="Gene3D" id="2.40.100.10">
    <property type="entry name" value="Cyclophilin-like"/>
    <property type="match status" value="1"/>
</dbReference>
<dbReference type="PANTHER" id="PTHR38435:SF2">
    <property type="entry name" value="DUF871 DOMAIN-CONTAINING PROTEIN"/>
    <property type="match status" value="1"/>
</dbReference>
<dbReference type="InterPro" id="IPR017853">
    <property type="entry name" value="GH"/>
</dbReference>
<dbReference type="InterPro" id="IPR008589">
    <property type="entry name" value="MupG"/>
</dbReference>
<feature type="domain" description="6-phospho-N-acetylmuramidase N-terminal" evidence="2">
    <location>
        <begin position="2"/>
        <end position="229"/>
    </location>
</feature>
<dbReference type="Proteomes" id="UP000596929">
    <property type="component" value="Unassembled WGS sequence"/>
</dbReference>
<keyword evidence="4" id="KW-1185">Reference proteome</keyword>
<dbReference type="SUPFAM" id="SSF51445">
    <property type="entry name" value="(Trans)glycosidases"/>
    <property type="match status" value="1"/>
</dbReference>
<dbReference type="InterPro" id="IPR013785">
    <property type="entry name" value="Aldolase_TIM"/>
</dbReference>
<sequence length="344" mass="39923">MLGISVYLQDLDYNYLEKAAKIGAKYVFTSLHIPEEDYSEVDKKMPKFIEACTKLGLSIVPDISPNTFEMLRIKEGDYNSLKKLGFTALRLDYGFDDFETVKMLLSDFDIMLNASVIDGKYLEEAKRVGISFENILLTHNFYPKNNTALGIDKFKEKNEEFIKYGLKVQAFVPGDDLRRFPLYEGLPTVEKHRGMNPYVAAVELINICNVSDVLIGDSKAKIETLEFIEEYMENNIMSIKAYFEKGYEYFYESEYRSRADVPESVVRLTTPRVEGIRPYNNIFRRKGSITMDNELIGRYCGEVQLLKEDLEEDSRVNVIGFIHPDYIDLLKYIDKDTRIRFVRL</sequence>
<evidence type="ECO:0000313" key="4">
    <source>
        <dbReference type="Proteomes" id="UP000596929"/>
    </source>
</evidence>
<name>A0ABR7DCG6_9CLOT</name>
<dbReference type="SUPFAM" id="SSF50891">
    <property type="entry name" value="Cyclophilin-like"/>
    <property type="match status" value="1"/>
</dbReference>
<dbReference type="Pfam" id="PF05913">
    <property type="entry name" value="MupG_C"/>
    <property type="match status" value="1"/>
</dbReference>
<feature type="domain" description="6-phospho-N-acetylmuramidase C-terminal" evidence="1">
    <location>
        <begin position="247"/>
        <end position="341"/>
    </location>
</feature>
<dbReference type="RefSeq" id="WP_186859934.1">
    <property type="nucleotide sequence ID" value="NZ_JACOOO010000016.1"/>
</dbReference>
<accession>A0ABR7DCG6</accession>
<reference evidence="3 4" key="1">
    <citation type="submission" date="2020-08" db="EMBL/GenBank/DDBJ databases">
        <title>Genome public.</title>
        <authorList>
            <person name="Liu C."/>
            <person name="Sun Q."/>
        </authorList>
    </citation>
    <scope>NUCLEOTIDE SEQUENCE [LARGE SCALE GENOMIC DNA]</scope>
    <source>
        <strain evidence="3 4">NSJ-6</strain>
    </source>
</reference>